<dbReference type="PANTHER" id="PTHR47093:SF1">
    <property type="entry name" value="PROTEIN JSN1-RELATED"/>
    <property type="match status" value="1"/>
</dbReference>
<dbReference type="PROSITE" id="PS50303">
    <property type="entry name" value="PUM_HD"/>
    <property type="match status" value="1"/>
</dbReference>
<dbReference type="InterPro" id="IPR035979">
    <property type="entry name" value="RBD_domain_sf"/>
</dbReference>
<dbReference type="Proteomes" id="UP000308768">
    <property type="component" value="Unassembled WGS sequence"/>
</dbReference>
<evidence type="ECO:0000313" key="9">
    <source>
        <dbReference type="Proteomes" id="UP000308768"/>
    </source>
</evidence>
<dbReference type="Pfam" id="PF00806">
    <property type="entry name" value="PUF"/>
    <property type="match status" value="3"/>
</dbReference>
<dbReference type="Gene3D" id="1.25.10.10">
    <property type="entry name" value="Leucine-rich Repeat Variant"/>
    <property type="match status" value="1"/>
</dbReference>
<keyword evidence="1" id="KW-0677">Repeat</keyword>
<dbReference type="PANTHER" id="PTHR47093">
    <property type="entry name" value="PROTEIN JSN1-RELATED"/>
    <property type="match status" value="1"/>
</dbReference>
<feature type="region of interest" description="Disordered" evidence="5">
    <location>
        <begin position="1"/>
        <end position="130"/>
    </location>
</feature>
<evidence type="ECO:0008006" key="10">
    <source>
        <dbReference type="Google" id="ProtNLM"/>
    </source>
</evidence>
<dbReference type="InterPro" id="IPR033133">
    <property type="entry name" value="PUM-HD"/>
</dbReference>
<accession>A0A4U0WUY9</accession>
<evidence type="ECO:0000256" key="1">
    <source>
        <dbReference type="ARBA" id="ARBA00022737"/>
    </source>
</evidence>
<dbReference type="STRING" id="331657.A0A4U0WUY9"/>
<dbReference type="InterPro" id="IPR011989">
    <property type="entry name" value="ARM-like"/>
</dbReference>
<feature type="compositionally biased region" description="Low complexity" evidence="5">
    <location>
        <begin position="197"/>
        <end position="209"/>
    </location>
</feature>
<dbReference type="PROSITE" id="PS50102">
    <property type="entry name" value="RRM"/>
    <property type="match status" value="1"/>
</dbReference>
<feature type="region of interest" description="Disordered" evidence="5">
    <location>
        <begin position="918"/>
        <end position="947"/>
    </location>
</feature>
<evidence type="ECO:0000259" key="7">
    <source>
        <dbReference type="PROSITE" id="PS50303"/>
    </source>
</evidence>
<dbReference type="InterPro" id="IPR016024">
    <property type="entry name" value="ARM-type_fold"/>
</dbReference>
<dbReference type="FunFam" id="1.25.10.10:FF:000167">
    <property type="entry name" value="RNA binding protein Jsn1"/>
    <property type="match status" value="1"/>
</dbReference>
<evidence type="ECO:0000256" key="2">
    <source>
        <dbReference type="ARBA" id="ARBA00024893"/>
    </source>
</evidence>
<feature type="compositionally biased region" description="Low complexity" evidence="5">
    <location>
        <begin position="110"/>
        <end position="125"/>
    </location>
</feature>
<feature type="domain" description="RRM" evidence="6">
    <location>
        <begin position="417"/>
        <end position="491"/>
    </location>
</feature>
<name>A0A4U0WUY9_9PEZI</name>
<reference evidence="8 9" key="1">
    <citation type="submission" date="2017-03" db="EMBL/GenBank/DDBJ databases">
        <title>Genomes of endolithic fungi from Antarctica.</title>
        <authorList>
            <person name="Coleine C."/>
            <person name="Masonjones S."/>
            <person name="Stajich J.E."/>
        </authorList>
    </citation>
    <scope>NUCLEOTIDE SEQUENCE [LARGE SCALE GENOMIC DNA]</scope>
    <source>
        <strain evidence="8 9">CCFEE 5187</strain>
    </source>
</reference>
<dbReference type="SUPFAM" id="SSF48371">
    <property type="entry name" value="ARM repeat"/>
    <property type="match status" value="1"/>
</dbReference>
<dbReference type="InterPro" id="IPR012677">
    <property type="entry name" value="Nucleotide-bd_a/b_plait_sf"/>
</dbReference>
<feature type="region of interest" description="Disordered" evidence="5">
    <location>
        <begin position="189"/>
        <end position="209"/>
    </location>
</feature>
<evidence type="ECO:0000259" key="6">
    <source>
        <dbReference type="PROSITE" id="PS50102"/>
    </source>
</evidence>
<dbReference type="InterPro" id="IPR000504">
    <property type="entry name" value="RRM_dom"/>
</dbReference>
<feature type="compositionally biased region" description="Polar residues" evidence="5">
    <location>
        <begin position="75"/>
        <end position="85"/>
    </location>
</feature>
<feature type="domain" description="PUM-HD" evidence="7">
    <location>
        <begin position="566"/>
        <end position="922"/>
    </location>
</feature>
<keyword evidence="3" id="KW-0694">RNA-binding</keyword>
<feature type="repeat" description="Pumilio" evidence="4">
    <location>
        <begin position="630"/>
        <end position="665"/>
    </location>
</feature>
<dbReference type="Pfam" id="PF00076">
    <property type="entry name" value="RRM_1"/>
    <property type="match status" value="1"/>
</dbReference>
<feature type="repeat" description="Pumilio" evidence="4">
    <location>
        <begin position="666"/>
        <end position="702"/>
    </location>
</feature>
<proteinExistence type="predicted"/>
<dbReference type="SMART" id="SM00025">
    <property type="entry name" value="Pumilio"/>
    <property type="match status" value="6"/>
</dbReference>
<dbReference type="AlphaFoldDB" id="A0A4U0WUY9"/>
<evidence type="ECO:0000256" key="5">
    <source>
        <dbReference type="SAM" id="MobiDB-lite"/>
    </source>
</evidence>
<dbReference type="InterPro" id="IPR001313">
    <property type="entry name" value="Pumilio_RNA-bd_rpt"/>
</dbReference>
<dbReference type="SUPFAM" id="SSF54928">
    <property type="entry name" value="RNA-binding domain, RBD"/>
    <property type="match status" value="1"/>
</dbReference>
<keyword evidence="9" id="KW-1185">Reference proteome</keyword>
<dbReference type="InterPro" id="IPR052645">
    <property type="entry name" value="Pumilio_domain_protein"/>
</dbReference>
<dbReference type="Gene3D" id="3.30.70.330">
    <property type="match status" value="1"/>
</dbReference>
<dbReference type="OrthoDB" id="2017782at2759"/>
<evidence type="ECO:0000256" key="4">
    <source>
        <dbReference type="PROSITE-ProRule" id="PRU00317"/>
    </source>
</evidence>
<gene>
    <name evidence="8" type="ORF">B0A49_11934</name>
</gene>
<dbReference type="GO" id="GO:0003723">
    <property type="term" value="F:RNA binding"/>
    <property type="evidence" value="ECO:0007669"/>
    <property type="project" value="UniProtKB-UniRule"/>
</dbReference>
<evidence type="ECO:0000256" key="3">
    <source>
        <dbReference type="PROSITE-ProRule" id="PRU00176"/>
    </source>
</evidence>
<comment type="function">
    <text evidence="2">RNA-binding nucleolar protein required for pre-rRNA processing. Involved in production of 18S rRNA and assembly of small ribosomal subunit.</text>
</comment>
<sequence length="1096" mass="119013">MSNASGSTRMGAGSPSKEFGSRLYSKRAREIQAQEGLAPQVWGPPTSASGHSTPLRETIPESPDNDSFPDFEPSIQESPNTQSSGRRTRAGTVPSRFSPVGAVNGLNQQSSLLPRTSRPSPSTSPFQSGLAATVDPGTIGSGSSAAANAALLSRLRAGSMPQRANFLPPSSPFGPSVFSTGWGSSRDRASTLQSIQSSNGLSSPYSSLSRDSMIDTDHKTLEYLGLIDTPQQSRAILGQSGLELLMAGQQNAAMQQQTVAELVALNALNRNANRLRSYSVNAKERYADDDEDDMSQYERYAQVYGGTSTAESTAAQAFAVQQAIDKHNQEVQAFERLASATRPRARTAGVLESPSTRLLRSYLPTPSRLENSITASDLQTMEGSEYNGLAEAVQGLQLNNKPVAETGDDGTLEGPTRALWLGNIPSSTTISSLEVIFGHYGPIESTRVLTHKNCGFVNFQNIDSAVTAKSALNNQEIFPGAGPVRIGYAKVPSASGTPGHNGAYSSPSPDICAKGQAENNASLPNNTTGVRSNGFPAEAAPAALETPSLLDIRDHIIEIVKDFGANPDEQIRVAANVDKAISFDRYEVEIPAVPEPSHNRMHDAPRLREIRKRIDNNACSQQEIEAIALEMLPEISELSSDYLGNTVVQKLFEYCSESVKEAMLSEIAPHLAEIGIHKNGTWAAQKIIDVARTPDQMKMIVGAIQPYGVAAFLDQYGNYVMQCCLRFQFPLNNFIFEVMLSQLWEVAQGRFGARAMRACLESHYATKEQQRMMAAAVALHGVQLATNANGALLLTWFLDTCTFPNRRTVLAPRLVPHLVHLCTHKVAYLTVLKIINQKNEPEARDTILQALFFSPNDRTLEDILSDQTCGATLIFKVLTTPLLGDDKMRQEIYQNVRNVLLRLKAQPAQGYRRLMDEVGLSTRNGGPRDISEGPRPSSGQSSANGRMPQQLDTQFSRQFYPVTAPQQQYDMQRSGSIDSTGFESYGMSTPVYTSDGAMGMNSVMPSQIQYQQALLAQQQAQQAAVRQNSFYSPVNVNPLNGYGGYPSPASSIDAYRNMTNPHQMTATSMSPGMLPQQVQAGFGQPAYSPMSPMMYQ</sequence>
<dbReference type="PROSITE" id="PS50302">
    <property type="entry name" value="PUM"/>
    <property type="match status" value="2"/>
</dbReference>
<evidence type="ECO:0000313" key="8">
    <source>
        <dbReference type="EMBL" id="TKA67111.1"/>
    </source>
</evidence>
<dbReference type="EMBL" id="NAJN01000948">
    <property type="protein sequence ID" value="TKA67111.1"/>
    <property type="molecule type" value="Genomic_DNA"/>
</dbReference>
<organism evidence="8 9">
    <name type="scientific">Cryomyces minteri</name>
    <dbReference type="NCBI Taxonomy" id="331657"/>
    <lineage>
        <taxon>Eukaryota</taxon>
        <taxon>Fungi</taxon>
        <taxon>Dikarya</taxon>
        <taxon>Ascomycota</taxon>
        <taxon>Pezizomycotina</taxon>
        <taxon>Dothideomycetes</taxon>
        <taxon>Dothideomycetes incertae sedis</taxon>
        <taxon>Cryomyces</taxon>
    </lineage>
</organism>
<feature type="non-terminal residue" evidence="8">
    <location>
        <position position="1096"/>
    </location>
</feature>
<protein>
    <recommendedName>
        <fullName evidence="10">PUM-HD domain-containing protein</fullName>
    </recommendedName>
</protein>
<comment type="caution">
    <text evidence="8">The sequence shown here is derived from an EMBL/GenBank/DDBJ whole genome shotgun (WGS) entry which is preliminary data.</text>
</comment>
<dbReference type="GO" id="GO:0000288">
    <property type="term" value="P:nuclear-transcribed mRNA catabolic process, deadenylation-dependent decay"/>
    <property type="evidence" value="ECO:0007669"/>
    <property type="project" value="TreeGrafter"/>
</dbReference>
<dbReference type="SMART" id="SM00360">
    <property type="entry name" value="RRM"/>
    <property type="match status" value="1"/>
</dbReference>